<dbReference type="SUPFAM" id="SSF51261">
    <property type="entry name" value="Duplicated hybrid motif"/>
    <property type="match status" value="1"/>
</dbReference>
<keyword evidence="1" id="KW-0732">Signal</keyword>
<proteinExistence type="predicted"/>
<name>A0ABT0QWS8_9MICO</name>
<feature type="region of interest" description="Disordered" evidence="2">
    <location>
        <begin position="232"/>
        <end position="251"/>
    </location>
</feature>
<feature type="compositionally biased region" description="Low complexity" evidence="2">
    <location>
        <begin position="80"/>
        <end position="92"/>
    </location>
</feature>
<comment type="caution">
    <text evidence="4">The sequence shown here is derived from an EMBL/GenBank/DDBJ whole genome shotgun (WGS) entry which is preliminary data.</text>
</comment>
<dbReference type="EMBL" id="JAKNCJ010000001">
    <property type="protein sequence ID" value="MCL6422117.1"/>
    <property type="molecule type" value="Genomic_DNA"/>
</dbReference>
<protein>
    <submittedName>
        <fullName evidence="4">M23 family metallopeptidase</fullName>
    </submittedName>
</protein>
<feature type="domain" description="M23ase beta-sheet core" evidence="3">
    <location>
        <begin position="118"/>
        <end position="209"/>
    </location>
</feature>
<dbReference type="InterPro" id="IPR050570">
    <property type="entry name" value="Cell_wall_metabolism_enzyme"/>
</dbReference>
<dbReference type="PANTHER" id="PTHR21666">
    <property type="entry name" value="PEPTIDASE-RELATED"/>
    <property type="match status" value="1"/>
</dbReference>
<evidence type="ECO:0000313" key="4">
    <source>
        <dbReference type="EMBL" id="MCL6422117.1"/>
    </source>
</evidence>
<dbReference type="InterPro" id="IPR016047">
    <property type="entry name" value="M23ase_b-sheet_dom"/>
</dbReference>
<dbReference type="CDD" id="cd12797">
    <property type="entry name" value="M23_peptidase"/>
    <property type="match status" value="1"/>
</dbReference>
<feature type="compositionally biased region" description="Low complexity" evidence="2">
    <location>
        <begin position="237"/>
        <end position="251"/>
    </location>
</feature>
<reference evidence="4" key="1">
    <citation type="submission" date="2022-02" db="EMBL/GenBank/DDBJ databases">
        <authorList>
            <person name="Lee M."/>
            <person name="Kim S.-J."/>
            <person name="Jung M.-Y."/>
        </authorList>
    </citation>
    <scope>NUCLEOTIDE SEQUENCE</scope>
    <source>
        <strain evidence="4">JHP9</strain>
    </source>
</reference>
<dbReference type="Pfam" id="PF01551">
    <property type="entry name" value="Peptidase_M23"/>
    <property type="match status" value="1"/>
</dbReference>
<feature type="region of interest" description="Disordered" evidence="2">
    <location>
        <begin position="36"/>
        <end position="100"/>
    </location>
</feature>
<evidence type="ECO:0000256" key="1">
    <source>
        <dbReference type="ARBA" id="ARBA00022729"/>
    </source>
</evidence>
<dbReference type="InterPro" id="IPR011055">
    <property type="entry name" value="Dup_hybrid_motif"/>
</dbReference>
<evidence type="ECO:0000259" key="3">
    <source>
        <dbReference type="Pfam" id="PF01551"/>
    </source>
</evidence>
<evidence type="ECO:0000313" key="5">
    <source>
        <dbReference type="Proteomes" id="UP001203761"/>
    </source>
</evidence>
<evidence type="ECO:0000256" key="2">
    <source>
        <dbReference type="SAM" id="MobiDB-lite"/>
    </source>
</evidence>
<feature type="compositionally biased region" description="Low complexity" evidence="2">
    <location>
        <begin position="45"/>
        <end position="69"/>
    </location>
</feature>
<dbReference type="Gene3D" id="2.70.70.10">
    <property type="entry name" value="Glucose Permease (Domain IIA)"/>
    <property type="match status" value="1"/>
</dbReference>
<gene>
    <name evidence="4" type="ORF">Bequi_01710</name>
</gene>
<feature type="compositionally biased region" description="Gly residues" evidence="2">
    <location>
        <begin position="70"/>
        <end position="79"/>
    </location>
</feature>
<organism evidence="4 5">
    <name type="scientific">Brachybacterium equifaecis</name>
    <dbReference type="NCBI Taxonomy" id="2910770"/>
    <lineage>
        <taxon>Bacteria</taxon>
        <taxon>Bacillati</taxon>
        <taxon>Actinomycetota</taxon>
        <taxon>Actinomycetes</taxon>
        <taxon>Micrococcales</taxon>
        <taxon>Dermabacteraceae</taxon>
        <taxon>Brachybacterium</taxon>
    </lineage>
</organism>
<dbReference type="RefSeq" id="WP_249736275.1">
    <property type="nucleotide sequence ID" value="NZ_JAKNCJ010000001.1"/>
</dbReference>
<keyword evidence="5" id="KW-1185">Reference proteome</keyword>
<dbReference type="PANTHER" id="PTHR21666:SF289">
    <property type="entry name" value="L-ALA--D-GLU ENDOPEPTIDASE"/>
    <property type="match status" value="1"/>
</dbReference>
<sequence>MPLASASAPLPLPLPLLTAIALAIALVLGAPLAPAAPPPAPTPPADARALAATAATAARETGASPMPGAAGAGGAGADGPPGARPAAPAAGARWTWPLPDPHPVVEPFDAPAHQYASGHRGLDIGGSGEVRAVESGTVRFSGMVAGRPVVSILHSDGLISTYEPVVSDLQAGRSVAAGEVIGMLGAQTEHCAQACLHLGARRGEDYLDPLPLLEGPRPSVLLPVAGTLRPAGSVLTPAGGPAPRSPAGALR</sequence>
<accession>A0ABT0QWS8</accession>
<dbReference type="Proteomes" id="UP001203761">
    <property type="component" value="Unassembled WGS sequence"/>
</dbReference>